<dbReference type="Pfam" id="PF22746">
    <property type="entry name" value="SHOCT-like_DUF2089-C"/>
    <property type="match status" value="1"/>
</dbReference>
<proteinExistence type="predicted"/>
<dbReference type="InterPro" id="IPR025164">
    <property type="entry name" value="Toastrack_DUF4097"/>
</dbReference>
<dbReference type="InterPro" id="IPR058219">
    <property type="entry name" value="LiaX"/>
</dbReference>
<feature type="domain" description="DUF4097" evidence="2">
    <location>
        <begin position="290"/>
        <end position="515"/>
    </location>
</feature>
<dbReference type="EMBL" id="CP046123">
    <property type="protein sequence ID" value="QGN29236.1"/>
    <property type="molecule type" value="Genomic_DNA"/>
</dbReference>
<dbReference type="NCBIfam" id="NF038025">
    <property type="entry name" value="dapto_LiaX"/>
    <property type="match status" value="1"/>
</dbReference>
<evidence type="ECO:0000259" key="3">
    <source>
        <dbReference type="Pfam" id="PF22746"/>
    </source>
</evidence>
<reference evidence="4 8" key="2">
    <citation type="submission" date="2023-03" db="EMBL/GenBank/DDBJ databases">
        <authorList>
            <person name="Shen W."/>
            <person name="Cai J."/>
        </authorList>
    </citation>
    <scope>NUCLEOTIDE SEQUENCE</scope>
    <source>
        <strain evidence="5 8">B516</strain>
        <strain evidence="4">K72-2</strain>
    </source>
</reference>
<evidence type="ECO:0000313" key="8">
    <source>
        <dbReference type="Proteomes" id="UP001253851"/>
    </source>
</evidence>
<dbReference type="RefSeq" id="WP_010748005.1">
    <property type="nucleotide sequence ID" value="NZ_CABGTX010000001.1"/>
</dbReference>
<dbReference type="InterPro" id="IPR053959">
    <property type="entry name" value="YvlB/LiaX_N"/>
</dbReference>
<evidence type="ECO:0000313" key="9">
    <source>
        <dbReference type="Proteomes" id="UP001268896"/>
    </source>
</evidence>
<evidence type="ECO:0000313" key="7">
    <source>
        <dbReference type="Proteomes" id="UP000422837"/>
    </source>
</evidence>
<feature type="domain" description="YvlB/LiaX N-terminal" evidence="3">
    <location>
        <begin position="2"/>
        <end position="31"/>
    </location>
</feature>
<protein>
    <submittedName>
        <fullName evidence="6">DUF4097 family beta strand repeat protein</fullName>
    </submittedName>
    <submittedName>
        <fullName evidence="4">Daptomycin-sensing surface protein LiaX</fullName>
    </submittedName>
</protein>
<accession>A0AAW8UVT0</accession>
<keyword evidence="1" id="KW-0175">Coiled coil</keyword>
<reference evidence="6 7" key="1">
    <citation type="submission" date="2019-11" db="EMBL/GenBank/DDBJ databases">
        <title>Detection and genome characteristic of a blood enterococcus casselifavus isolate from Zhengzhou,china.</title>
        <authorList>
            <person name="Wen P."/>
        </authorList>
    </citation>
    <scope>NUCLEOTIDE SEQUENCE [LARGE SCALE GENOMIC DNA]</scope>
    <source>
        <strain evidence="6 7">EC291</strain>
    </source>
</reference>
<evidence type="ECO:0000313" key="4">
    <source>
        <dbReference type="EMBL" id="MDT2965986.1"/>
    </source>
</evidence>
<evidence type="ECO:0000259" key="2">
    <source>
        <dbReference type="Pfam" id="PF13349"/>
    </source>
</evidence>
<dbReference type="Proteomes" id="UP001268896">
    <property type="component" value="Unassembled WGS sequence"/>
</dbReference>
<dbReference type="AlphaFoldDB" id="A0AAW8UVT0"/>
<feature type="coiled-coil region" evidence="1">
    <location>
        <begin position="73"/>
        <end position="176"/>
    </location>
</feature>
<dbReference type="EMBL" id="JARQDV010000015">
    <property type="protein sequence ID" value="MDT2965986.1"/>
    <property type="molecule type" value="Genomic_DNA"/>
</dbReference>
<evidence type="ECO:0000256" key="1">
    <source>
        <dbReference type="SAM" id="Coils"/>
    </source>
</evidence>
<dbReference type="Proteomes" id="UP001253851">
    <property type="component" value="Unassembled WGS sequence"/>
</dbReference>
<organism evidence="4 9">
    <name type="scientific">Enterococcus casseliflavus</name>
    <name type="common">Enterococcus flavescens</name>
    <dbReference type="NCBI Taxonomy" id="37734"/>
    <lineage>
        <taxon>Bacteria</taxon>
        <taxon>Bacillati</taxon>
        <taxon>Bacillota</taxon>
        <taxon>Bacilli</taxon>
        <taxon>Lactobacillales</taxon>
        <taxon>Enterococcaceae</taxon>
        <taxon>Enterococcus</taxon>
    </lineage>
</organism>
<evidence type="ECO:0000313" key="5">
    <source>
        <dbReference type="EMBL" id="MDT2981515.1"/>
    </source>
</evidence>
<gene>
    <name evidence="4" type="primary">liaX</name>
    <name evidence="6" type="ORF">GFU50_06860</name>
    <name evidence="4" type="ORF">P7I32_15495</name>
    <name evidence="5" type="ORF">P7I34_02495</name>
</gene>
<evidence type="ECO:0000313" key="6">
    <source>
        <dbReference type="EMBL" id="QGN29236.1"/>
    </source>
</evidence>
<dbReference type="Pfam" id="PF13349">
    <property type="entry name" value="DUF4097"/>
    <property type="match status" value="1"/>
</dbReference>
<name>A0AAW8UVT0_ENTCA</name>
<dbReference type="EMBL" id="JARQDZ010000001">
    <property type="protein sequence ID" value="MDT2981515.1"/>
    <property type="molecule type" value="Genomic_DNA"/>
</dbReference>
<sequence>MNERERILDLVKKGVLSTEEALDLLEGMAKAKDEKQINKAAAEVTADKNATSPFDDTENDDEMFTFDSEEKLRQNEAQDKENLEKILDGLATEANQASAELDEINAEILGVKEELKEAQETLMQLNTKEELDQLSEDELATRHETEATITALEETLDGLSEEKAELEAKLKNIRKDQWSQTKEKISQKLDIPEDWKEQATDTFNQVSEKMVDASTHFGHFLKKTVRAVTESVNDNMEWKDINLKVPGVAATKFEHTFSYDETAATLIDVKLANGNVSFQLWDEPGVKVDAKIKLYGKMDAAEPFDAFEARSQINVDDERISFQIPNKRIRADLVFYLPKRTYDHVAVKLLNGNVTFNELDAKDVYTKSTNGNIDFRKVNASMLEIEGVNGTITVQEGEILDAIIETVNGDVTLTATPQNTGISLVNGNIRVTYKEETVQKLNASSVNGNVKVALPTGIGFEGIAKTSLGSINNRLSEMEVVREKKERLNQLLQFRRVADKVAQIDLSTTTGNVFIKDTDK</sequence>
<dbReference type="Proteomes" id="UP000422837">
    <property type="component" value="Chromosome"/>
</dbReference>